<dbReference type="InterPro" id="IPR036779">
    <property type="entry name" value="LysM_dom_sf"/>
</dbReference>
<name>A0A8H3FZG7_9LECA</name>
<keyword evidence="5" id="KW-1185">Reference proteome</keyword>
<dbReference type="Gene3D" id="3.10.350.10">
    <property type="entry name" value="LysM domain"/>
    <property type="match status" value="4"/>
</dbReference>
<evidence type="ECO:0000256" key="2">
    <source>
        <dbReference type="ARBA" id="ARBA00023026"/>
    </source>
</evidence>
<reference evidence="4" key="1">
    <citation type="submission" date="2021-03" db="EMBL/GenBank/DDBJ databases">
        <authorList>
            <person name="Tagirdzhanova G."/>
        </authorList>
    </citation>
    <scope>NUCLEOTIDE SEQUENCE</scope>
</reference>
<keyword evidence="1" id="KW-0147">Chitin-binding</keyword>
<dbReference type="PANTHER" id="PTHR34997">
    <property type="entry name" value="AM15"/>
    <property type="match status" value="1"/>
</dbReference>
<evidence type="ECO:0000313" key="5">
    <source>
        <dbReference type="Proteomes" id="UP000664203"/>
    </source>
</evidence>
<dbReference type="AlphaFoldDB" id="A0A8H3FZG7"/>
<evidence type="ECO:0000259" key="3">
    <source>
        <dbReference type="PROSITE" id="PS51782"/>
    </source>
</evidence>
<sequence>MSSTHATCLSGIFYTVALGDDCQKIAVAKQVATGTLRIINNILPDCSNLIAGAQVCIPQPCTTYLVQPNDTCWSIASANNIYASNIIAYNPSINPDCTNLLSGESVCLSPAGGVYTPTFIAGATVTQTGSYASATVSAPGPIPYGTTAQCGKYYQCNPGDNCQQISLNTSITLSLFEAINPNINAGCSNLMPGFYYCVFPTQDWNATASTSNGTMMTSVYVTAPAPTPTDTTSSCYAWHVVVSGDTCAKIETSYGITFAQFQDWNPSIDTACSKLLLSEAYCVSGPGSSSISSTAKATAKR</sequence>
<dbReference type="PANTHER" id="PTHR34997:SF1">
    <property type="entry name" value="PEPTIDOGLYCAN-BINDING LYSIN DOMAIN"/>
    <property type="match status" value="1"/>
</dbReference>
<dbReference type="Pfam" id="PF01476">
    <property type="entry name" value="LysM"/>
    <property type="match status" value="3"/>
</dbReference>
<feature type="domain" description="LysM" evidence="3">
    <location>
        <begin position="62"/>
        <end position="108"/>
    </location>
</feature>
<feature type="domain" description="LysM" evidence="3">
    <location>
        <begin position="152"/>
        <end position="198"/>
    </location>
</feature>
<dbReference type="InterPro" id="IPR018392">
    <property type="entry name" value="LysM"/>
</dbReference>
<protein>
    <recommendedName>
        <fullName evidence="3">LysM domain-containing protein</fullName>
    </recommendedName>
</protein>
<comment type="caution">
    <text evidence="4">The sequence shown here is derived from an EMBL/GenBank/DDBJ whole genome shotgun (WGS) entry which is preliminary data.</text>
</comment>
<proteinExistence type="predicted"/>
<dbReference type="EMBL" id="CAJPDR010000317">
    <property type="protein sequence ID" value="CAF9932024.1"/>
    <property type="molecule type" value="Genomic_DNA"/>
</dbReference>
<feature type="domain" description="LysM" evidence="3">
    <location>
        <begin position="12"/>
        <end position="57"/>
    </location>
</feature>
<accession>A0A8H3FZG7</accession>
<evidence type="ECO:0000313" key="4">
    <source>
        <dbReference type="EMBL" id="CAF9932024.1"/>
    </source>
</evidence>
<dbReference type="InterPro" id="IPR052210">
    <property type="entry name" value="LysM1-like"/>
</dbReference>
<dbReference type="CDD" id="cd00118">
    <property type="entry name" value="LysM"/>
    <property type="match status" value="2"/>
</dbReference>
<dbReference type="Proteomes" id="UP000664203">
    <property type="component" value="Unassembled WGS sequence"/>
</dbReference>
<dbReference type="OrthoDB" id="5985073at2759"/>
<dbReference type="PROSITE" id="PS51782">
    <property type="entry name" value="LYSM"/>
    <property type="match status" value="4"/>
</dbReference>
<keyword evidence="2" id="KW-0843">Virulence</keyword>
<dbReference type="SMART" id="SM00257">
    <property type="entry name" value="LysM"/>
    <property type="match status" value="4"/>
</dbReference>
<dbReference type="SUPFAM" id="SSF54106">
    <property type="entry name" value="LysM domain"/>
    <property type="match status" value="4"/>
</dbReference>
<gene>
    <name evidence="4" type="ORF">ALECFALPRED_005146</name>
</gene>
<organism evidence="4 5">
    <name type="scientific">Alectoria fallacina</name>
    <dbReference type="NCBI Taxonomy" id="1903189"/>
    <lineage>
        <taxon>Eukaryota</taxon>
        <taxon>Fungi</taxon>
        <taxon>Dikarya</taxon>
        <taxon>Ascomycota</taxon>
        <taxon>Pezizomycotina</taxon>
        <taxon>Lecanoromycetes</taxon>
        <taxon>OSLEUM clade</taxon>
        <taxon>Lecanoromycetidae</taxon>
        <taxon>Lecanorales</taxon>
        <taxon>Lecanorineae</taxon>
        <taxon>Parmeliaceae</taxon>
        <taxon>Alectoria</taxon>
    </lineage>
</organism>
<feature type="domain" description="LysM" evidence="3">
    <location>
        <begin position="237"/>
        <end position="283"/>
    </location>
</feature>
<dbReference type="GO" id="GO:0008061">
    <property type="term" value="F:chitin binding"/>
    <property type="evidence" value="ECO:0007669"/>
    <property type="project" value="UniProtKB-KW"/>
</dbReference>
<evidence type="ECO:0000256" key="1">
    <source>
        <dbReference type="ARBA" id="ARBA00022669"/>
    </source>
</evidence>